<feature type="transmembrane region" description="Helical" evidence="7">
    <location>
        <begin position="95"/>
        <end position="116"/>
    </location>
</feature>
<keyword evidence="3 7" id="KW-1133">Transmembrane helix</keyword>
<feature type="transmembrane region" description="Helical" evidence="7">
    <location>
        <begin position="255"/>
        <end position="279"/>
    </location>
</feature>
<evidence type="ECO:0000256" key="1">
    <source>
        <dbReference type="ARBA" id="ARBA00004141"/>
    </source>
</evidence>
<reference evidence="9 10" key="1">
    <citation type="submission" date="2024-04" db="EMBL/GenBank/DDBJ databases">
        <title>Tritrichomonas musculus Genome.</title>
        <authorList>
            <person name="Alves-Ferreira E."/>
            <person name="Grigg M."/>
            <person name="Lorenzi H."/>
            <person name="Galac M."/>
        </authorList>
    </citation>
    <scope>NUCLEOTIDE SEQUENCE [LARGE SCALE GENOMIC DNA]</scope>
    <source>
        <strain evidence="9 10">EAF2021</strain>
    </source>
</reference>
<keyword evidence="4 7" id="KW-0472">Membrane</keyword>
<protein>
    <submittedName>
        <fullName evidence="9">Cation channel sperm-associated protein 4</fullName>
    </submittedName>
</protein>
<feature type="coiled-coil region" evidence="5">
    <location>
        <begin position="338"/>
        <end position="375"/>
    </location>
</feature>
<feature type="transmembrane region" description="Helical" evidence="7">
    <location>
        <begin position="128"/>
        <end position="148"/>
    </location>
</feature>
<dbReference type="Gene3D" id="1.10.287.70">
    <property type="match status" value="1"/>
</dbReference>
<proteinExistence type="predicted"/>
<feature type="transmembrane region" description="Helical" evidence="7">
    <location>
        <begin position="65"/>
        <end position="83"/>
    </location>
</feature>
<keyword evidence="10" id="KW-1185">Reference proteome</keyword>
<dbReference type="PANTHER" id="PTHR47077">
    <property type="entry name" value="ION_TRANS DOMAIN-CONTAINING PROTEIN"/>
    <property type="match status" value="1"/>
</dbReference>
<gene>
    <name evidence="9" type="ORF">M9Y10_019223</name>
</gene>
<feature type="transmembrane region" description="Helical" evidence="7">
    <location>
        <begin position="181"/>
        <end position="210"/>
    </location>
</feature>
<evidence type="ECO:0000256" key="7">
    <source>
        <dbReference type="SAM" id="Phobius"/>
    </source>
</evidence>
<dbReference type="PANTHER" id="PTHR47077:SF1">
    <property type="entry name" value="CATION CHANNEL SPERM-ASSOCIATED PROTEIN 4"/>
    <property type="match status" value="1"/>
</dbReference>
<evidence type="ECO:0000256" key="5">
    <source>
        <dbReference type="SAM" id="Coils"/>
    </source>
</evidence>
<evidence type="ECO:0000256" key="6">
    <source>
        <dbReference type="SAM" id="MobiDB-lite"/>
    </source>
</evidence>
<evidence type="ECO:0000256" key="4">
    <source>
        <dbReference type="ARBA" id="ARBA00023136"/>
    </source>
</evidence>
<evidence type="ECO:0000256" key="3">
    <source>
        <dbReference type="ARBA" id="ARBA00022989"/>
    </source>
</evidence>
<evidence type="ECO:0000256" key="2">
    <source>
        <dbReference type="ARBA" id="ARBA00022692"/>
    </source>
</evidence>
<name>A0ABR2HIV5_9EUKA</name>
<dbReference type="Pfam" id="PF00520">
    <property type="entry name" value="Ion_trans"/>
    <property type="match status" value="1"/>
</dbReference>
<evidence type="ECO:0000313" key="10">
    <source>
        <dbReference type="Proteomes" id="UP001470230"/>
    </source>
</evidence>
<dbReference type="InterPro" id="IPR027359">
    <property type="entry name" value="Volt_channel_dom_sf"/>
</dbReference>
<comment type="caution">
    <text evidence="9">The sequence shown here is derived from an EMBL/GenBank/DDBJ whole genome shotgun (WGS) entry which is preliminary data.</text>
</comment>
<dbReference type="SUPFAM" id="SSF81324">
    <property type="entry name" value="Voltage-gated potassium channels"/>
    <property type="match status" value="1"/>
</dbReference>
<sequence>MKSVPIAHYYYTPKGNEKPDISSTENSKRSKKSYYFSQFDAVSYEDQVYHRFKNQFLNLFIHHPAFKAFILIVIILNIIVLALDTLRSSPKEKIAYSIIDVFCVTIYVFEILINWFCDFFGYWTDGWNVFDFLIITISFIGLIIDVTFENSTIEALRVIKSLRVFPIVHQLIRFLPIHNTIFLALPMIFLIIIALFIILFIYAVLGLTIFSSDMPDLFGSLPKTLYTLFVTVTLENWSEVIDAATEAGVFASASIYFITYTTIMTVIAMTLIIGTLTSYMQQKRRELTRQILNKNIKNEEQTKSFSLKPPPGKNQLSWSTQDPINPNPSFHHTDPLSIIKMNHVLKAMEKNQDELDEQIIKLERLIEKAKNSKED</sequence>
<dbReference type="InterPro" id="IPR005821">
    <property type="entry name" value="Ion_trans_dom"/>
</dbReference>
<dbReference type="Proteomes" id="UP001470230">
    <property type="component" value="Unassembled WGS sequence"/>
</dbReference>
<dbReference type="InterPro" id="IPR028744">
    <property type="entry name" value="CatSper4"/>
</dbReference>
<feature type="compositionally biased region" description="Polar residues" evidence="6">
    <location>
        <begin position="314"/>
        <end position="330"/>
    </location>
</feature>
<organism evidence="9 10">
    <name type="scientific">Tritrichomonas musculus</name>
    <dbReference type="NCBI Taxonomy" id="1915356"/>
    <lineage>
        <taxon>Eukaryota</taxon>
        <taxon>Metamonada</taxon>
        <taxon>Parabasalia</taxon>
        <taxon>Tritrichomonadida</taxon>
        <taxon>Tritrichomonadidae</taxon>
        <taxon>Tritrichomonas</taxon>
    </lineage>
</organism>
<evidence type="ECO:0000259" key="8">
    <source>
        <dbReference type="Pfam" id="PF00520"/>
    </source>
</evidence>
<dbReference type="Gene3D" id="1.20.120.350">
    <property type="entry name" value="Voltage-gated potassium channels. Chain C"/>
    <property type="match status" value="1"/>
</dbReference>
<keyword evidence="2 7" id="KW-0812">Transmembrane</keyword>
<comment type="subcellular location">
    <subcellularLocation>
        <location evidence="1">Membrane</location>
        <topology evidence="1">Multi-pass membrane protein</topology>
    </subcellularLocation>
</comment>
<feature type="region of interest" description="Disordered" evidence="6">
    <location>
        <begin position="302"/>
        <end position="332"/>
    </location>
</feature>
<dbReference type="EMBL" id="JAPFFF010000027">
    <property type="protein sequence ID" value="KAK8848167.1"/>
    <property type="molecule type" value="Genomic_DNA"/>
</dbReference>
<feature type="domain" description="Ion transport" evidence="8">
    <location>
        <begin position="63"/>
        <end position="286"/>
    </location>
</feature>
<accession>A0ABR2HIV5</accession>
<keyword evidence="5" id="KW-0175">Coiled coil</keyword>
<evidence type="ECO:0000313" key="9">
    <source>
        <dbReference type="EMBL" id="KAK8848167.1"/>
    </source>
</evidence>